<name>A0A923L0P6_9BURK</name>
<dbReference type="InterPro" id="IPR010921">
    <property type="entry name" value="Trp_repressor/repl_initiator"/>
</dbReference>
<dbReference type="Proteomes" id="UP000612361">
    <property type="component" value="Unassembled WGS sequence"/>
</dbReference>
<dbReference type="SUPFAM" id="SSF48295">
    <property type="entry name" value="TrpR-like"/>
    <property type="match status" value="1"/>
</dbReference>
<dbReference type="GO" id="GO:0004803">
    <property type="term" value="F:transposase activity"/>
    <property type="evidence" value="ECO:0007669"/>
    <property type="project" value="InterPro"/>
</dbReference>
<evidence type="ECO:0000313" key="2">
    <source>
        <dbReference type="Proteomes" id="UP000612361"/>
    </source>
</evidence>
<keyword evidence="2" id="KW-1185">Reference proteome</keyword>
<organism evidence="1 2">
    <name type="scientific">Undibacterium rugosum</name>
    <dbReference type="NCBI Taxonomy" id="2762291"/>
    <lineage>
        <taxon>Bacteria</taxon>
        <taxon>Pseudomonadati</taxon>
        <taxon>Pseudomonadota</taxon>
        <taxon>Betaproteobacteria</taxon>
        <taxon>Burkholderiales</taxon>
        <taxon>Oxalobacteraceae</taxon>
        <taxon>Undibacterium</taxon>
    </lineage>
</organism>
<accession>A0A923L0P6</accession>
<protein>
    <submittedName>
        <fullName evidence="1">Transposase</fullName>
    </submittedName>
</protein>
<dbReference type="GO" id="GO:0006313">
    <property type="term" value="P:DNA transposition"/>
    <property type="evidence" value="ECO:0007669"/>
    <property type="project" value="InterPro"/>
</dbReference>
<proteinExistence type="predicted"/>
<dbReference type="NCBIfam" id="NF047595">
    <property type="entry name" value="IS66_ISRel24_TnpA"/>
    <property type="match status" value="1"/>
</dbReference>
<dbReference type="AlphaFoldDB" id="A0A923L0P6"/>
<evidence type="ECO:0000313" key="1">
    <source>
        <dbReference type="EMBL" id="MBC3937236.1"/>
    </source>
</evidence>
<sequence>MIVTGTRRDGRRRYDRQSKQALVKACLQPGVSLAGMALKHGVNANLLRKWVVRYQLVNDAAAVPSLPIEEDADAFVPVMLNRRTATPIKQRRSTPVGAAIPMNASVTPPPRLRAQLPNGVTLDFDCTERDAAWLSRMIETLGRCDVSPRR</sequence>
<dbReference type="EMBL" id="JACOGG010000044">
    <property type="protein sequence ID" value="MBC3937236.1"/>
    <property type="molecule type" value="Genomic_DNA"/>
</dbReference>
<dbReference type="GO" id="GO:0043565">
    <property type="term" value="F:sequence-specific DNA binding"/>
    <property type="evidence" value="ECO:0007669"/>
    <property type="project" value="InterPro"/>
</dbReference>
<dbReference type="Pfam" id="PF01527">
    <property type="entry name" value="HTH_Tnp_1"/>
    <property type="match status" value="1"/>
</dbReference>
<reference evidence="1" key="1">
    <citation type="submission" date="2020-08" db="EMBL/GenBank/DDBJ databases">
        <title>Novel species isolated from subtropical streams in China.</title>
        <authorList>
            <person name="Lu H."/>
        </authorList>
    </citation>
    <scope>NUCLEOTIDE SEQUENCE</scope>
    <source>
        <strain evidence="1">CY7W</strain>
    </source>
</reference>
<dbReference type="InterPro" id="IPR002514">
    <property type="entry name" value="Transposase_8"/>
</dbReference>
<comment type="caution">
    <text evidence="1">The sequence shown here is derived from an EMBL/GenBank/DDBJ whole genome shotgun (WGS) entry which is preliminary data.</text>
</comment>
<gene>
    <name evidence="1" type="ORF">H8K47_17930</name>
</gene>